<dbReference type="CDD" id="cd03364">
    <property type="entry name" value="TOPRIM_DnaG_primases"/>
    <property type="match status" value="1"/>
</dbReference>
<dbReference type="InterPro" id="IPR037068">
    <property type="entry name" value="DNA_primase_core_N_sf"/>
</dbReference>
<dbReference type="AlphaFoldDB" id="A0A3B0IWZ1"/>
<organism evidence="16">
    <name type="scientific">Wolbachia endosymbiont of Aleurodicus floccissimus</name>
    <dbReference type="NCBI Taxonomy" id="2152762"/>
    <lineage>
        <taxon>Bacteria</taxon>
        <taxon>Pseudomonadati</taxon>
        <taxon>Pseudomonadota</taxon>
        <taxon>Alphaproteobacteria</taxon>
        <taxon>Rickettsiales</taxon>
        <taxon>Anaplasmataceae</taxon>
        <taxon>Wolbachieae</taxon>
        <taxon>Wolbachia</taxon>
    </lineage>
</organism>
<keyword evidence="1 12" id="KW-0240">DNA-directed RNA polymerase</keyword>
<evidence type="ECO:0000259" key="15">
    <source>
        <dbReference type="PROSITE" id="PS50880"/>
    </source>
</evidence>
<evidence type="ECO:0000256" key="2">
    <source>
        <dbReference type="ARBA" id="ARBA00022515"/>
    </source>
</evidence>
<keyword evidence="6 12" id="KW-0479">Metal-binding</keyword>
<dbReference type="Pfam" id="PF08275">
    <property type="entry name" value="DNAG_N"/>
    <property type="match status" value="1"/>
</dbReference>
<dbReference type="PROSITE" id="PS50880">
    <property type="entry name" value="TOPRIM"/>
    <property type="match status" value="1"/>
</dbReference>
<feature type="domain" description="Toprim" evidence="15">
    <location>
        <begin position="237"/>
        <end position="319"/>
    </location>
</feature>
<comment type="subunit">
    <text evidence="12">Monomer. Interacts with DnaB.</text>
</comment>
<comment type="similarity">
    <text evidence="12 13">Belongs to the DnaG primase family.</text>
</comment>
<dbReference type="InterPro" id="IPR006171">
    <property type="entry name" value="TOPRIM_dom"/>
</dbReference>
<dbReference type="Gene3D" id="3.90.980.10">
    <property type="entry name" value="DNA primase, catalytic core, N-terminal domain"/>
    <property type="match status" value="1"/>
</dbReference>
<dbReference type="InterPro" id="IPR013264">
    <property type="entry name" value="DNAG_N"/>
</dbReference>
<dbReference type="InterPro" id="IPR034151">
    <property type="entry name" value="TOPRIM_DnaG_bac"/>
</dbReference>
<dbReference type="FunFam" id="3.40.1360.10:FF:000002">
    <property type="entry name" value="DNA primase"/>
    <property type="match status" value="1"/>
</dbReference>
<dbReference type="FunFam" id="3.90.580.10:FF:000001">
    <property type="entry name" value="DNA primase"/>
    <property type="match status" value="1"/>
</dbReference>
<evidence type="ECO:0000256" key="12">
    <source>
        <dbReference type="HAMAP-Rule" id="MF_00974"/>
    </source>
</evidence>
<gene>
    <name evidence="12 16" type="primary">dnaG</name>
    <name evidence="16" type="ORF">WBAF_0149</name>
</gene>
<evidence type="ECO:0000256" key="4">
    <source>
        <dbReference type="ARBA" id="ARBA00022695"/>
    </source>
</evidence>
<dbReference type="InterPro" id="IPR030846">
    <property type="entry name" value="DnaG_bac"/>
</dbReference>
<dbReference type="SMART" id="SM00493">
    <property type="entry name" value="TOPRIM"/>
    <property type="match status" value="1"/>
</dbReference>
<dbReference type="HAMAP" id="MF_00974">
    <property type="entry name" value="DNA_primase_DnaG"/>
    <property type="match status" value="1"/>
</dbReference>
<name>A0A3B0IWZ1_9RICK</name>
<dbReference type="GO" id="GO:1990077">
    <property type="term" value="C:primosome complex"/>
    <property type="evidence" value="ECO:0007669"/>
    <property type="project" value="UniProtKB-KW"/>
</dbReference>
<comment type="catalytic activity">
    <reaction evidence="12">
        <text>ssDNA + n NTP = ssDNA/pppN(pN)n-1 hybrid + (n-1) diphosphate.</text>
        <dbReference type="EC" id="2.7.7.101"/>
    </reaction>
</comment>
<dbReference type="Pfam" id="PF01807">
    <property type="entry name" value="Zn_ribbon_DnaG"/>
    <property type="match status" value="1"/>
</dbReference>
<proteinExistence type="inferred from homology"/>
<evidence type="ECO:0000256" key="1">
    <source>
        <dbReference type="ARBA" id="ARBA00022478"/>
    </source>
</evidence>
<protein>
    <recommendedName>
        <fullName evidence="12 13">DNA primase</fullName>
        <ecNumber evidence="12">2.7.7.101</ecNumber>
    </recommendedName>
</protein>
<keyword evidence="4 12" id="KW-0548">Nucleotidyltransferase</keyword>
<keyword evidence="9" id="KW-0460">Magnesium</keyword>
<keyword evidence="7 12" id="KW-0863">Zinc-finger</keyword>
<feature type="zinc finger region" description="CHC2-type" evidence="12 14">
    <location>
        <begin position="34"/>
        <end position="58"/>
    </location>
</feature>
<dbReference type="SUPFAM" id="SSF56731">
    <property type="entry name" value="DNA primase core"/>
    <property type="match status" value="1"/>
</dbReference>
<dbReference type="EMBL" id="OUNF01000020">
    <property type="protein sequence ID" value="SPP33738.1"/>
    <property type="molecule type" value="Genomic_DNA"/>
</dbReference>
<dbReference type="InterPro" id="IPR006295">
    <property type="entry name" value="DNA_primase_DnaG"/>
</dbReference>
<dbReference type="NCBIfam" id="TIGR01391">
    <property type="entry name" value="dnaG"/>
    <property type="match status" value="1"/>
</dbReference>
<dbReference type="GO" id="GO:0003899">
    <property type="term" value="F:DNA-directed RNA polymerase activity"/>
    <property type="evidence" value="ECO:0007669"/>
    <property type="project" value="UniProtKB-UniRule"/>
</dbReference>
<dbReference type="Gene3D" id="3.40.1360.10">
    <property type="match status" value="1"/>
</dbReference>
<evidence type="ECO:0000256" key="5">
    <source>
        <dbReference type="ARBA" id="ARBA00022705"/>
    </source>
</evidence>
<comment type="function">
    <text evidence="12 13">RNA polymerase that catalyzes the synthesis of short RNA molecules used as primers for DNA polymerase during DNA replication.</text>
</comment>
<evidence type="ECO:0000256" key="6">
    <source>
        <dbReference type="ARBA" id="ARBA00022723"/>
    </source>
</evidence>
<dbReference type="GO" id="GO:0005737">
    <property type="term" value="C:cytoplasm"/>
    <property type="evidence" value="ECO:0007669"/>
    <property type="project" value="TreeGrafter"/>
</dbReference>
<dbReference type="InterPro" id="IPR036977">
    <property type="entry name" value="DNA_primase_Znf_CHC2"/>
</dbReference>
<keyword evidence="5 12" id="KW-0235">DNA replication</keyword>
<dbReference type="InterPro" id="IPR002694">
    <property type="entry name" value="Znf_CHC2"/>
</dbReference>
<dbReference type="SMART" id="SM00400">
    <property type="entry name" value="ZnF_CHCC"/>
    <property type="match status" value="1"/>
</dbReference>
<dbReference type="PANTHER" id="PTHR30313">
    <property type="entry name" value="DNA PRIMASE"/>
    <property type="match status" value="1"/>
</dbReference>
<evidence type="ECO:0000256" key="10">
    <source>
        <dbReference type="ARBA" id="ARBA00023125"/>
    </source>
</evidence>
<dbReference type="Pfam" id="PF13662">
    <property type="entry name" value="Toprim_4"/>
    <property type="match status" value="1"/>
</dbReference>
<evidence type="ECO:0000313" key="16">
    <source>
        <dbReference type="EMBL" id="SPP33738.1"/>
    </source>
</evidence>
<keyword evidence="2 12" id="KW-0639">Primosome</keyword>
<dbReference type="GO" id="GO:0003677">
    <property type="term" value="F:DNA binding"/>
    <property type="evidence" value="ECO:0007669"/>
    <property type="project" value="UniProtKB-KW"/>
</dbReference>
<sequence length="577" mass="66556">MDHIDIIKSKLLLSDIVGKKVRLIKRGDSFVGLCPFHNEKTPSFSVSNIKGLYYCFGCSAHGDAFEFISQTEGLSFKEALERLASVAGVELPKNLSFDKENDKLFSALNLAANWFTQKNQGVVDYLKQRKISLKIIDKFRIGYAPSSGLKEYLNSSGIEDKILIDIGLVNKNFHDYFYDRLIFPIQSITGRVIGFGGRALNSEQQPKYLNSPESQLFKKRENLYGLNLALSEIRKKQHIFVVEGYMDVIALHQAGISNTVAPLGTAISAEQIKNLWRFAKEISICMDGDSAGRHAAIRIAELVLPILEPGYTLKFVTLPSNKDPYDICNELEYKTEDVLSAFNRSTELHSEYLWHHMIGSNLQNYEKFAPEKYSILEHKFMKYVNAIGNSSIRRYYRDYFYNKVSELRRNFKKLIFNSKATKGEYLYNKSPELIEAEQNQAIILRIAVEFPEILNRPIFFEQFSHFEFTNEMKKLQQCVINMVTNESNFNKEILLQESSVIKFIFEKTSVLNSQLSEKRSAETVWNNIVLRKELNVLQEEKIKARLGGNFDLEERLIEQIKQIEDSIQEMQMEFIQK</sequence>
<keyword evidence="11 12" id="KW-0804">Transcription</keyword>
<dbReference type="PANTHER" id="PTHR30313:SF2">
    <property type="entry name" value="DNA PRIMASE"/>
    <property type="match status" value="1"/>
</dbReference>
<dbReference type="PIRSF" id="PIRSF002811">
    <property type="entry name" value="DnaG"/>
    <property type="match status" value="1"/>
</dbReference>
<dbReference type="EC" id="2.7.7.101" evidence="12"/>
<evidence type="ECO:0000256" key="14">
    <source>
        <dbReference type="PIRSR" id="PIRSR002811-1"/>
    </source>
</evidence>
<reference evidence="16" key="1">
    <citation type="submission" date="2018-04" db="EMBL/GenBank/DDBJ databases">
        <authorList>
            <person name="Go L.Y."/>
            <person name="Mitchell J.A."/>
        </authorList>
    </citation>
    <scope>NUCLEOTIDE SEQUENCE</scope>
    <source>
        <strain evidence="16">WBAF</strain>
    </source>
</reference>
<comment type="cofactor">
    <cofactor evidence="12 13 14">
        <name>Zn(2+)</name>
        <dbReference type="ChEBI" id="CHEBI:29105"/>
    </cofactor>
    <text evidence="12 13 14">Binds 1 zinc ion per monomer.</text>
</comment>
<dbReference type="GO" id="GO:0006269">
    <property type="term" value="P:DNA replication, synthesis of primer"/>
    <property type="evidence" value="ECO:0007669"/>
    <property type="project" value="UniProtKB-UniRule"/>
</dbReference>
<keyword evidence="8 12" id="KW-0862">Zinc</keyword>
<evidence type="ECO:0000256" key="3">
    <source>
        <dbReference type="ARBA" id="ARBA00022679"/>
    </source>
</evidence>
<evidence type="ECO:0000256" key="11">
    <source>
        <dbReference type="ARBA" id="ARBA00023163"/>
    </source>
</evidence>
<comment type="domain">
    <text evidence="12">Contains an N-terminal zinc-binding domain, a central core domain that contains the primase activity, and a C-terminal DnaB-binding domain.</text>
</comment>
<dbReference type="GO" id="GO:0000428">
    <property type="term" value="C:DNA-directed RNA polymerase complex"/>
    <property type="evidence" value="ECO:0007669"/>
    <property type="project" value="UniProtKB-KW"/>
</dbReference>
<evidence type="ECO:0000256" key="7">
    <source>
        <dbReference type="ARBA" id="ARBA00022771"/>
    </source>
</evidence>
<dbReference type="SUPFAM" id="SSF57783">
    <property type="entry name" value="Zinc beta-ribbon"/>
    <property type="match status" value="1"/>
</dbReference>
<dbReference type="GO" id="GO:0008270">
    <property type="term" value="F:zinc ion binding"/>
    <property type="evidence" value="ECO:0007669"/>
    <property type="project" value="UniProtKB-UniRule"/>
</dbReference>
<dbReference type="Gene3D" id="3.90.580.10">
    <property type="entry name" value="Zinc finger, CHC2-type domain"/>
    <property type="match status" value="1"/>
</dbReference>
<evidence type="ECO:0000256" key="13">
    <source>
        <dbReference type="PIRNR" id="PIRNR002811"/>
    </source>
</evidence>
<evidence type="ECO:0000256" key="8">
    <source>
        <dbReference type="ARBA" id="ARBA00022833"/>
    </source>
</evidence>
<dbReference type="InterPro" id="IPR050219">
    <property type="entry name" value="DnaG_primase"/>
</dbReference>
<keyword evidence="3 12" id="KW-0808">Transferase</keyword>
<keyword evidence="10 12" id="KW-0238">DNA-binding</keyword>
<accession>A0A3B0IWZ1</accession>
<evidence type="ECO:0000256" key="9">
    <source>
        <dbReference type="ARBA" id="ARBA00022842"/>
    </source>
</evidence>